<dbReference type="Proteomes" id="UP000315295">
    <property type="component" value="Unassembled WGS sequence"/>
</dbReference>
<evidence type="ECO:0000313" key="1">
    <source>
        <dbReference type="EMBL" id="TQE10446.1"/>
    </source>
</evidence>
<reference evidence="1 2" key="1">
    <citation type="journal article" date="2019" name="G3 (Bethesda)">
        <title>Sequencing of a Wild Apple (Malus baccata) Genome Unravels the Differences Between Cultivated and Wild Apple Species Regarding Disease Resistance and Cold Tolerance.</title>
        <authorList>
            <person name="Chen X."/>
        </authorList>
    </citation>
    <scope>NUCLEOTIDE SEQUENCE [LARGE SCALE GENOMIC DNA]</scope>
    <source>
        <strain evidence="2">cv. Shandingzi</strain>
        <tissue evidence="1">Leaves</tissue>
    </source>
</reference>
<name>A0A540NHD8_MALBA</name>
<accession>A0A540NHD8</accession>
<evidence type="ECO:0000313" key="2">
    <source>
        <dbReference type="Proteomes" id="UP000315295"/>
    </source>
</evidence>
<sequence>MVDLSTHTRPSLSLEILSGHFRLQRNTFSLLPISAEDARLLRFSFSTFRIIVSASSGKCIACMMELIVVTKCPTCA</sequence>
<comment type="caution">
    <text evidence="1">The sequence shown here is derived from an EMBL/GenBank/DDBJ whole genome shotgun (WGS) entry which is preliminary data.</text>
</comment>
<dbReference type="EMBL" id="VIEB01000041">
    <property type="protein sequence ID" value="TQE10446.1"/>
    <property type="molecule type" value="Genomic_DNA"/>
</dbReference>
<keyword evidence="2" id="KW-1185">Reference proteome</keyword>
<organism evidence="1 2">
    <name type="scientific">Malus baccata</name>
    <name type="common">Siberian crab apple</name>
    <name type="synonym">Pyrus baccata</name>
    <dbReference type="NCBI Taxonomy" id="106549"/>
    <lineage>
        <taxon>Eukaryota</taxon>
        <taxon>Viridiplantae</taxon>
        <taxon>Streptophyta</taxon>
        <taxon>Embryophyta</taxon>
        <taxon>Tracheophyta</taxon>
        <taxon>Spermatophyta</taxon>
        <taxon>Magnoliopsida</taxon>
        <taxon>eudicotyledons</taxon>
        <taxon>Gunneridae</taxon>
        <taxon>Pentapetalae</taxon>
        <taxon>rosids</taxon>
        <taxon>fabids</taxon>
        <taxon>Rosales</taxon>
        <taxon>Rosaceae</taxon>
        <taxon>Amygdaloideae</taxon>
        <taxon>Maleae</taxon>
        <taxon>Malus</taxon>
    </lineage>
</organism>
<dbReference type="AlphaFoldDB" id="A0A540NHD8"/>
<gene>
    <name evidence="1" type="ORF">C1H46_003901</name>
</gene>
<proteinExistence type="predicted"/>
<protein>
    <submittedName>
        <fullName evidence="1">Uncharacterized protein</fullName>
    </submittedName>
</protein>